<keyword evidence="8 10" id="KW-0010">Activator</keyword>
<sequence>MDREEAQRLLLDLHKPLQKCDNTCYCKRCCYHCQLCFLQKGLGVNYARRPRRKKTPTSVAVAKPNQSISIRGGDSQATSKKEKKVETSPGANQTAGRKNLEYKRRTDTGSAD</sequence>
<dbReference type="InterPro" id="IPR001831">
    <property type="entry name" value="IV_Tat"/>
</dbReference>
<organism evidence="12 13">
    <name type="scientific">Simian immunodeficiency virus</name>
    <name type="common">SIV</name>
    <dbReference type="NCBI Taxonomy" id="11723"/>
    <lineage>
        <taxon>Viruses</taxon>
        <taxon>Riboviria</taxon>
        <taxon>Pararnavirae</taxon>
        <taxon>Artverviricota</taxon>
        <taxon>Revtraviricetes</taxon>
        <taxon>Ortervirales</taxon>
        <taxon>Retroviridae</taxon>
        <taxon>Orthoretrovirinae</taxon>
        <taxon>Lentivirus</taxon>
        <taxon>Lentivirus simimdef</taxon>
    </lineage>
</organism>
<evidence type="ECO:0000256" key="6">
    <source>
        <dbReference type="ARBA" id="ARBA00022884"/>
    </source>
</evidence>
<proteinExistence type="inferred from homology"/>
<evidence type="ECO:0000256" key="3">
    <source>
        <dbReference type="ARBA" id="ARBA00022376"/>
    </source>
</evidence>
<protein>
    <recommendedName>
        <fullName evidence="3 10">Protein Tat</fullName>
    </recommendedName>
</protein>
<comment type="similarity">
    <text evidence="2 10">Belongs to the lentiviruses Tat family.</text>
</comment>
<evidence type="ECO:0000313" key="12">
    <source>
        <dbReference type="EMBL" id="ALS54428.1"/>
    </source>
</evidence>
<comment type="subcellular location">
    <subcellularLocation>
        <location evidence="1 10">Host nucleus</location>
        <location evidence="1 10">Host nucleolus</location>
    </subcellularLocation>
</comment>
<dbReference type="Pfam" id="PF00539">
    <property type="entry name" value="Tat"/>
    <property type="match status" value="1"/>
</dbReference>
<dbReference type="Proteomes" id="UP000162386">
    <property type="component" value="Genome"/>
</dbReference>
<evidence type="ECO:0000256" key="10">
    <source>
        <dbReference type="RuleBase" id="RU003311"/>
    </source>
</evidence>
<evidence type="ECO:0000256" key="5">
    <source>
        <dbReference type="ARBA" id="ARBA00022581"/>
    </source>
</evidence>
<keyword evidence="5" id="KW-0945">Host-virus interaction</keyword>
<organismHost>
    <name type="scientific">Pan troglodytes</name>
    <name type="common">Chimpanzee</name>
    <dbReference type="NCBI Taxonomy" id="9598"/>
</organismHost>
<dbReference type="GO" id="GO:0044196">
    <property type="term" value="C:host cell nucleolus"/>
    <property type="evidence" value="ECO:0007669"/>
    <property type="project" value="UniProtKB-SubCell"/>
</dbReference>
<reference evidence="13" key="1">
    <citation type="journal article" date="2016" name="J. Virol.">
        <title>Arteriviruses, Pegiviruses, and Lentiviruses Are Common among Wild African Monkeys.</title>
        <authorList>
            <person name="Bailey A."/>
            <person name="Heimbruch K."/>
        </authorList>
    </citation>
    <scope>NUCLEOTIDE SEQUENCE [LARGE SCALE GENOMIC DNA]</scope>
</reference>
<dbReference type="Gene3D" id="4.10.20.10">
    <property type="entry name" value="Tat domain"/>
    <property type="match status" value="1"/>
</dbReference>
<dbReference type="InterPro" id="IPR036963">
    <property type="entry name" value="Tat_dom_sf"/>
</dbReference>
<evidence type="ECO:0000256" key="7">
    <source>
        <dbReference type="ARBA" id="ARBA00023015"/>
    </source>
</evidence>
<gene>
    <name evidence="12" type="primary">tat</name>
</gene>
<dbReference type="GO" id="GO:0003723">
    <property type="term" value="F:RNA binding"/>
    <property type="evidence" value="ECO:0007669"/>
    <property type="project" value="UniProtKB-KW"/>
</dbReference>
<dbReference type="GO" id="GO:0050434">
    <property type="term" value="P:positive regulation of viral transcription"/>
    <property type="evidence" value="ECO:0007669"/>
    <property type="project" value="InterPro"/>
</dbReference>
<dbReference type="EMBL" id="KR862338">
    <property type="protein sequence ID" value="ALS54428.1"/>
    <property type="molecule type" value="Genomic_RNA"/>
</dbReference>
<evidence type="ECO:0000256" key="9">
    <source>
        <dbReference type="ARBA" id="ARBA00023163"/>
    </source>
</evidence>
<accession>A0A159D775</accession>
<keyword evidence="9 10" id="KW-0804">Transcription</keyword>
<feature type="compositionally biased region" description="Basic and acidic residues" evidence="11">
    <location>
        <begin position="98"/>
        <end position="112"/>
    </location>
</feature>
<dbReference type="PRINTS" id="PR00055">
    <property type="entry name" value="HIVTATDOMAIN"/>
</dbReference>
<evidence type="ECO:0000256" key="11">
    <source>
        <dbReference type="SAM" id="MobiDB-lite"/>
    </source>
</evidence>
<evidence type="ECO:0000256" key="2">
    <source>
        <dbReference type="ARBA" id="ARBA00009398"/>
    </source>
</evidence>
<dbReference type="GO" id="GO:0001070">
    <property type="term" value="F:RNA-binding transcription regulator activity"/>
    <property type="evidence" value="ECO:0007669"/>
    <property type="project" value="InterPro"/>
</dbReference>
<keyword evidence="7 10" id="KW-0805">Transcription regulation</keyword>
<evidence type="ECO:0000256" key="1">
    <source>
        <dbReference type="ARBA" id="ARBA00004307"/>
    </source>
</evidence>
<keyword evidence="6 10" id="KW-0694">RNA-binding</keyword>
<evidence type="ECO:0000256" key="4">
    <source>
        <dbReference type="ARBA" id="ARBA00022562"/>
    </source>
</evidence>
<name>A0A159D775_SIV</name>
<keyword evidence="4 10" id="KW-1048">Host nucleus</keyword>
<organismHost>
    <name type="scientific">Cercopithecidae</name>
    <name type="common">Old World monkeys</name>
    <dbReference type="NCBI Taxonomy" id="9527"/>
</organismHost>
<evidence type="ECO:0000256" key="8">
    <source>
        <dbReference type="ARBA" id="ARBA00023159"/>
    </source>
</evidence>
<evidence type="ECO:0000313" key="13">
    <source>
        <dbReference type="Proteomes" id="UP000162386"/>
    </source>
</evidence>
<feature type="region of interest" description="Disordered" evidence="11">
    <location>
        <begin position="48"/>
        <end position="112"/>
    </location>
</feature>